<reference evidence="1" key="1">
    <citation type="journal article" date="2020" name="Stud. Mycol.">
        <title>101 Dothideomycetes genomes: a test case for predicting lifestyles and emergence of pathogens.</title>
        <authorList>
            <person name="Haridas S."/>
            <person name="Albert R."/>
            <person name="Binder M."/>
            <person name="Bloem J."/>
            <person name="Labutti K."/>
            <person name="Salamov A."/>
            <person name="Andreopoulos B."/>
            <person name="Baker S."/>
            <person name="Barry K."/>
            <person name="Bills G."/>
            <person name="Bluhm B."/>
            <person name="Cannon C."/>
            <person name="Castanera R."/>
            <person name="Culley D."/>
            <person name="Daum C."/>
            <person name="Ezra D."/>
            <person name="Gonzalez J."/>
            <person name="Henrissat B."/>
            <person name="Kuo A."/>
            <person name="Liang C."/>
            <person name="Lipzen A."/>
            <person name="Lutzoni F."/>
            <person name="Magnuson J."/>
            <person name="Mondo S."/>
            <person name="Nolan M."/>
            <person name="Ohm R."/>
            <person name="Pangilinan J."/>
            <person name="Park H.-J."/>
            <person name="Ramirez L."/>
            <person name="Alfaro M."/>
            <person name="Sun H."/>
            <person name="Tritt A."/>
            <person name="Yoshinaga Y."/>
            <person name="Zwiers L.-H."/>
            <person name="Turgeon B."/>
            <person name="Goodwin S."/>
            <person name="Spatafora J."/>
            <person name="Crous P."/>
            <person name="Grigoriev I."/>
        </authorList>
    </citation>
    <scope>NUCLEOTIDE SEQUENCE</scope>
    <source>
        <strain evidence="1">ATCC 200398</strain>
    </source>
</reference>
<dbReference type="EMBL" id="MU003551">
    <property type="protein sequence ID" value="KAF2463356.1"/>
    <property type="molecule type" value="Genomic_DNA"/>
</dbReference>
<gene>
    <name evidence="1" type="ORF">BDR25DRAFT_384657</name>
</gene>
<dbReference type="Proteomes" id="UP000799755">
    <property type="component" value="Unassembled WGS sequence"/>
</dbReference>
<organism evidence="1 2">
    <name type="scientific">Lindgomyces ingoldianus</name>
    <dbReference type="NCBI Taxonomy" id="673940"/>
    <lineage>
        <taxon>Eukaryota</taxon>
        <taxon>Fungi</taxon>
        <taxon>Dikarya</taxon>
        <taxon>Ascomycota</taxon>
        <taxon>Pezizomycotina</taxon>
        <taxon>Dothideomycetes</taxon>
        <taxon>Pleosporomycetidae</taxon>
        <taxon>Pleosporales</taxon>
        <taxon>Lindgomycetaceae</taxon>
        <taxon>Lindgomyces</taxon>
    </lineage>
</organism>
<evidence type="ECO:0000313" key="1">
    <source>
        <dbReference type="EMBL" id="KAF2463356.1"/>
    </source>
</evidence>
<evidence type="ECO:0000313" key="2">
    <source>
        <dbReference type="Proteomes" id="UP000799755"/>
    </source>
</evidence>
<name>A0ACB6QB32_9PLEO</name>
<proteinExistence type="predicted"/>
<protein>
    <submittedName>
        <fullName evidence="1">Uncharacterized protein</fullName>
    </submittedName>
</protein>
<comment type="caution">
    <text evidence="1">The sequence shown here is derived from an EMBL/GenBank/DDBJ whole genome shotgun (WGS) entry which is preliminary data.</text>
</comment>
<accession>A0ACB6QB32</accession>
<sequence>MAIRIFVPDCHDLFEPCAIIEQQQQRRRPRSEESGCEERGNSPVEERTPRECNRQIAIFVQFIYPPRGTAMPFGPQSASEVARRGASKERWDGSQHASSAREWLGRKCDDEATLIPIHTALVANTTGSSRAGIGQDSALRRAEHRDVPPHPPIALCADAERRSGHKPKRLGAIWAMIGRASLVHSD</sequence>
<keyword evidence="2" id="KW-1185">Reference proteome</keyword>